<organism evidence="1 2">
    <name type="scientific">Streptomyces mordarskii</name>
    <dbReference type="NCBI Taxonomy" id="1226758"/>
    <lineage>
        <taxon>Bacteria</taxon>
        <taxon>Bacillati</taxon>
        <taxon>Actinomycetota</taxon>
        <taxon>Actinomycetes</taxon>
        <taxon>Kitasatosporales</taxon>
        <taxon>Streptomycetaceae</taxon>
        <taxon>Streptomyces</taxon>
    </lineage>
</organism>
<name>A0ABN1EKD8_9ACTN</name>
<proteinExistence type="predicted"/>
<evidence type="ECO:0000313" key="1">
    <source>
        <dbReference type="EMBL" id="GAA0568483.1"/>
    </source>
</evidence>
<dbReference type="SUPFAM" id="SSF50129">
    <property type="entry name" value="GroES-like"/>
    <property type="match status" value="1"/>
</dbReference>
<keyword evidence="2" id="KW-1185">Reference proteome</keyword>
<evidence type="ECO:0000313" key="2">
    <source>
        <dbReference type="Proteomes" id="UP001501576"/>
    </source>
</evidence>
<dbReference type="Gene3D" id="3.90.180.10">
    <property type="entry name" value="Medium-chain alcohol dehydrogenases, catalytic domain"/>
    <property type="match status" value="1"/>
</dbReference>
<reference evidence="1 2" key="1">
    <citation type="journal article" date="2019" name="Int. J. Syst. Evol. Microbiol.">
        <title>The Global Catalogue of Microorganisms (GCM) 10K type strain sequencing project: providing services to taxonomists for standard genome sequencing and annotation.</title>
        <authorList>
            <consortium name="The Broad Institute Genomics Platform"/>
            <consortium name="The Broad Institute Genome Sequencing Center for Infectious Disease"/>
            <person name="Wu L."/>
            <person name="Ma J."/>
        </authorList>
    </citation>
    <scope>NUCLEOTIDE SEQUENCE [LARGE SCALE GENOMIC DNA]</scope>
    <source>
        <strain evidence="1 2">JCM 5052</strain>
    </source>
</reference>
<dbReference type="InterPro" id="IPR011032">
    <property type="entry name" value="GroES-like_sf"/>
</dbReference>
<comment type="caution">
    <text evidence="1">The sequence shown here is derived from an EMBL/GenBank/DDBJ whole genome shotgun (WGS) entry which is preliminary data.</text>
</comment>
<gene>
    <name evidence="1" type="ORF">GCM10010390_84130</name>
</gene>
<sequence>MSRPRTALSVQTAPLTGPTGVSAMKAIVYEEYGGPEVLRLKETEEPHPGPGQVRLMGAARV</sequence>
<evidence type="ECO:0008006" key="3">
    <source>
        <dbReference type="Google" id="ProtNLM"/>
    </source>
</evidence>
<dbReference type="Proteomes" id="UP001501576">
    <property type="component" value="Unassembled WGS sequence"/>
</dbReference>
<accession>A0ABN1EKD8</accession>
<protein>
    <recommendedName>
        <fullName evidence="3">Quinone oxidoreductase</fullName>
    </recommendedName>
</protein>
<dbReference type="EMBL" id="BAAABZ010000084">
    <property type="protein sequence ID" value="GAA0568483.1"/>
    <property type="molecule type" value="Genomic_DNA"/>
</dbReference>